<dbReference type="WBParaSite" id="PDA_v2.g2036.t1">
    <property type="protein sequence ID" value="PDA_v2.g2036.t1"/>
    <property type="gene ID" value="PDA_v2.g2036"/>
</dbReference>
<name>A0A914PVJ6_9BILA</name>
<sequence length="202" mass="21269">MLLFPLFLLIIQLSVINARSTKNSTSKISRRSTPKVYDVELVLRQAQNDNDFDDPPPTRSSVVYPSSAIIPEDEGDGIDPLGSLDDEDDVIDGEDKEIKRMPSRFYRRRFGNRYVRPFVGGSGMPTMGGGMPTMGGGGMAPFGYGMRRPGGMALGGMNINGMGGMNGNMGPMGSAMTGGGGMGMPMNGGGMGSGMINGNGNV</sequence>
<evidence type="ECO:0000313" key="3">
    <source>
        <dbReference type="WBParaSite" id="PDA_v2.g2036.t1"/>
    </source>
</evidence>
<accession>A0A914PVJ6</accession>
<feature type="chain" id="PRO_5037571325" evidence="1">
    <location>
        <begin position="19"/>
        <end position="202"/>
    </location>
</feature>
<protein>
    <submittedName>
        <fullName evidence="3">Uncharacterized protein</fullName>
    </submittedName>
</protein>
<proteinExistence type="predicted"/>
<dbReference type="AlphaFoldDB" id="A0A914PVJ6"/>
<dbReference type="Proteomes" id="UP000887578">
    <property type="component" value="Unplaced"/>
</dbReference>
<evidence type="ECO:0000256" key="1">
    <source>
        <dbReference type="SAM" id="SignalP"/>
    </source>
</evidence>
<keyword evidence="1" id="KW-0732">Signal</keyword>
<reference evidence="3" key="1">
    <citation type="submission" date="2022-11" db="UniProtKB">
        <authorList>
            <consortium name="WormBaseParasite"/>
        </authorList>
    </citation>
    <scope>IDENTIFICATION</scope>
</reference>
<keyword evidence="2" id="KW-1185">Reference proteome</keyword>
<organism evidence="2 3">
    <name type="scientific">Panagrolaimus davidi</name>
    <dbReference type="NCBI Taxonomy" id="227884"/>
    <lineage>
        <taxon>Eukaryota</taxon>
        <taxon>Metazoa</taxon>
        <taxon>Ecdysozoa</taxon>
        <taxon>Nematoda</taxon>
        <taxon>Chromadorea</taxon>
        <taxon>Rhabditida</taxon>
        <taxon>Tylenchina</taxon>
        <taxon>Panagrolaimomorpha</taxon>
        <taxon>Panagrolaimoidea</taxon>
        <taxon>Panagrolaimidae</taxon>
        <taxon>Panagrolaimus</taxon>
    </lineage>
</organism>
<feature type="signal peptide" evidence="1">
    <location>
        <begin position="1"/>
        <end position="18"/>
    </location>
</feature>
<evidence type="ECO:0000313" key="2">
    <source>
        <dbReference type="Proteomes" id="UP000887578"/>
    </source>
</evidence>